<keyword evidence="1" id="KW-0472">Membrane</keyword>
<proteinExistence type="predicted"/>
<organism evidence="2 3">
    <name type="scientific">Paenibacillus graminis</name>
    <dbReference type="NCBI Taxonomy" id="189425"/>
    <lineage>
        <taxon>Bacteria</taxon>
        <taxon>Bacillati</taxon>
        <taxon>Bacillota</taxon>
        <taxon>Bacilli</taxon>
        <taxon>Bacillales</taxon>
        <taxon>Paenibacillaceae</taxon>
        <taxon>Paenibacillus</taxon>
    </lineage>
</organism>
<dbReference type="HOGENOM" id="CLU_102870_2_0_9"/>
<evidence type="ECO:0000313" key="2">
    <source>
        <dbReference type="EMBL" id="AIQ68473.1"/>
    </source>
</evidence>
<gene>
    <name evidence="2" type="ORF">PGRAT_13250</name>
</gene>
<dbReference type="Pfam" id="PF12730">
    <property type="entry name" value="ABC2_membrane_4"/>
    <property type="match status" value="1"/>
</dbReference>
<name>A0A089MAJ1_9BACL</name>
<dbReference type="EMBL" id="CP009287">
    <property type="protein sequence ID" value="AIQ68473.1"/>
    <property type="molecule type" value="Genomic_DNA"/>
</dbReference>
<accession>A0A089MAJ1</accession>
<dbReference type="eggNOG" id="ENOG502Z8RP">
    <property type="taxonomic scope" value="Bacteria"/>
</dbReference>
<dbReference type="AlphaFoldDB" id="A0A089MAJ1"/>
<evidence type="ECO:0000256" key="1">
    <source>
        <dbReference type="SAM" id="Phobius"/>
    </source>
</evidence>
<dbReference type="RefSeq" id="WP_025709355.1">
    <property type="nucleotide sequence ID" value="NZ_CP009287.1"/>
</dbReference>
<feature type="transmembrane region" description="Helical" evidence="1">
    <location>
        <begin position="59"/>
        <end position="78"/>
    </location>
</feature>
<keyword evidence="1" id="KW-1133">Transmembrane helix</keyword>
<dbReference type="Proteomes" id="UP000029500">
    <property type="component" value="Chromosome"/>
</dbReference>
<dbReference type="KEGG" id="pgm:PGRAT_13250"/>
<feature type="transmembrane region" description="Helical" evidence="1">
    <location>
        <begin position="104"/>
        <end position="125"/>
    </location>
</feature>
<keyword evidence="1" id="KW-0812">Transmembrane</keyword>
<feature type="transmembrane region" description="Helical" evidence="1">
    <location>
        <begin position="145"/>
        <end position="169"/>
    </location>
</feature>
<protein>
    <submittedName>
        <fullName evidence="2">Bacitracin ABC transporter permease</fullName>
    </submittedName>
</protein>
<keyword evidence="3" id="KW-1185">Reference proteome</keyword>
<feature type="transmembrane region" description="Helical" evidence="1">
    <location>
        <begin position="206"/>
        <end position="225"/>
    </location>
</feature>
<reference evidence="2 3" key="1">
    <citation type="submission" date="2014-08" db="EMBL/GenBank/DDBJ databases">
        <title>Comparative genomics of the Paenibacillus odorifer group.</title>
        <authorList>
            <person name="den Bakker H.C."/>
            <person name="Tsai Y.-C."/>
            <person name="Martin N."/>
            <person name="Korlach J."/>
            <person name="Wiedmann M."/>
        </authorList>
    </citation>
    <scope>NUCLEOTIDE SEQUENCE [LARGE SCALE GENOMIC DNA]</scope>
    <source>
        <strain evidence="2 3">DSM 15220</strain>
    </source>
</reference>
<dbReference type="OrthoDB" id="9784784at2"/>
<feature type="transmembrane region" description="Helical" evidence="1">
    <location>
        <begin position="176"/>
        <end position="194"/>
    </location>
</feature>
<sequence length="234" mass="25541">MLSLMKIEWQRNDLAGYIIKAVICMVIIFGMVAGMALMSNAQGEPMFADFTAFMSLANIFIRITFVVFSGIIISRLVIDEYKNKTIQLLFSYPLPRKKLIQAKLLLVLGFCFSSVVISTVFIEIVTVMLNQTVHFFETPASWGELLAAVPAVLIASAMTAGLSLIPLFFGMRKKSTASTITSSVIIGTLLNATVSDGSSSVSIFQLIGVPIVFCVLGLAVAYLSYRNIDRKDVA</sequence>
<feature type="transmembrane region" description="Helical" evidence="1">
    <location>
        <begin position="21"/>
        <end position="39"/>
    </location>
</feature>
<dbReference type="STRING" id="189425.PGRAT_13250"/>
<evidence type="ECO:0000313" key="3">
    <source>
        <dbReference type="Proteomes" id="UP000029500"/>
    </source>
</evidence>